<name>A0A410PVZ7_9FIRM</name>
<dbReference type="InterPro" id="IPR012312">
    <property type="entry name" value="Hemerythrin-like"/>
</dbReference>
<gene>
    <name evidence="5" type="ORF">EQM06_07610</name>
</gene>
<dbReference type="SUPFAM" id="SSF47188">
    <property type="entry name" value="Hemerythrin-like"/>
    <property type="match status" value="1"/>
</dbReference>
<keyword evidence="2" id="KW-0479">Metal-binding</keyword>
<dbReference type="CDD" id="cd12107">
    <property type="entry name" value="Hemerythrin"/>
    <property type="match status" value="1"/>
</dbReference>
<dbReference type="Proteomes" id="UP000287601">
    <property type="component" value="Chromosome"/>
</dbReference>
<accession>A0A410PVZ7</accession>
<evidence type="ECO:0000313" key="6">
    <source>
        <dbReference type="Proteomes" id="UP000287601"/>
    </source>
</evidence>
<reference evidence="5 6" key="1">
    <citation type="submission" date="2019-01" db="EMBL/GenBank/DDBJ databases">
        <title>Draft genomes of a novel of Aminipila strains.</title>
        <authorList>
            <person name="Ma S."/>
        </authorList>
    </citation>
    <scope>NUCLEOTIDE SEQUENCE [LARGE SCALE GENOMIC DNA]</scope>
    <source>
        <strain evidence="6">JN-39</strain>
    </source>
</reference>
<keyword evidence="6" id="KW-1185">Reference proteome</keyword>
<evidence type="ECO:0000256" key="3">
    <source>
        <dbReference type="ARBA" id="ARBA00023004"/>
    </source>
</evidence>
<evidence type="ECO:0000313" key="5">
    <source>
        <dbReference type="EMBL" id="QAT43113.1"/>
    </source>
</evidence>
<dbReference type="EMBL" id="CP035281">
    <property type="protein sequence ID" value="QAT43113.1"/>
    <property type="molecule type" value="Genomic_DNA"/>
</dbReference>
<dbReference type="Pfam" id="PF01814">
    <property type="entry name" value="Hemerythrin"/>
    <property type="match status" value="1"/>
</dbReference>
<dbReference type="KEGG" id="amij:EQM06_07610"/>
<evidence type="ECO:0000256" key="1">
    <source>
        <dbReference type="ARBA" id="ARBA00010587"/>
    </source>
</evidence>
<dbReference type="AlphaFoldDB" id="A0A410PVZ7"/>
<dbReference type="Gene3D" id="1.20.120.50">
    <property type="entry name" value="Hemerythrin-like"/>
    <property type="match status" value="1"/>
</dbReference>
<evidence type="ECO:0000256" key="2">
    <source>
        <dbReference type="ARBA" id="ARBA00022723"/>
    </source>
</evidence>
<dbReference type="NCBIfam" id="NF033749">
    <property type="entry name" value="bact_hemeryth"/>
    <property type="match status" value="1"/>
</dbReference>
<dbReference type="GO" id="GO:0046872">
    <property type="term" value="F:metal ion binding"/>
    <property type="evidence" value="ECO:0007669"/>
    <property type="project" value="UniProtKB-KW"/>
</dbReference>
<dbReference type="PANTHER" id="PTHR37164:SF1">
    <property type="entry name" value="BACTERIOHEMERYTHRIN"/>
    <property type="match status" value="1"/>
</dbReference>
<dbReference type="NCBIfam" id="TIGR02481">
    <property type="entry name" value="hemeryth_dom"/>
    <property type="match status" value="1"/>
</dbReference>
<proteinExistence type="inferred from homology"/>
<dbReference type="InterPro" id="IPR012827">
    <property type="entry name" value="Hemerythrin_metal-bd"/>
</dbReference>
<dbReference type="InterPro" id="IPR050669">
    <property type="entry name" value="Hemerythrin"/>
</dbReference>
<dbReference type="InterPro" id="IPR035938">
    <property type="entry name" value="Hemerythrin-like_sf"/>
</dbReference>
<feature type="domain" description="Hemerythrin-like" evidence="4">
    <location>
        <begin position="10"/>
        <end position="130"/>
    </location>
</feature>
<organism evidence="5 6">
    <name type="scientific">Aminipila luticellarii</name>
    <dbReference type="NCBI Taxonomy" id="2507160"/>
    <lineage>
        <taxon>Bacteria</taxon>
        <taxon>Bacillati</taxon>
        <taxon>Bacillota</taxon>
        <taxon>Clostridia</taxon>
        <taxon>Peptostreptococcales</taxon>
        <taxon>Anaerovoracaceae</taxon>
        <taxon>Aminipila</taxon>
    </lineage>
</organism>
<keyword evidence="3" id="KW-0408">Iron</keyword>
<comment type="similarity">
    <text evidence="1">Belongs to the hemerythrin family.</text>
</comment>
<evidence type="ECO:0000259" key="4">
    <source>
        <dbReference type="Pfam" id="PF01814"/>
    </source>
</evidence>
<dbReference type="RefSeq" id="WP_128745762.1">
    <property type="nucleotide sequence ID" value="NZ_CP035281.1"/>
</dbReference>
<sequence length="141" mass="16887">MIWKEKYKVGVELIDQQHEELFKRVTEFVETLRSPVEWNEKVDQVNQTLEFMKNYVVTHFRDEEAYQKKIGYEELENHTKIHNDMVQYVSDVAEEYAVKGFDEQLMQQFAGKLLAWLINHVTVEDQKIADYAEKRQVKGNE</sequence>
<protein>
    <submittedName>
        <fullName evidence="5">Bacteriohemerythrin</fullName>
    </submittedName>
</protein>
<dbReference type="OrthoDB" id="1706569at2"/>
<dbReference type="PANTHER" id="PTHR37164">
    <property type="entry name" value="BACTERIOHEMERYTHRIN"/>
    <property type="match status" value="1"/>
</dbReference>